<feature type="transmembrane region" description="Helical" evidence="1">
    <location>
        <begin position="57"/>
        <end position="75"/>
    </location>
</feature>
<dbReference type="Proteomes" id="UP000321533">
    <property type="component" value="Chromosome"/>
</dbReference>
<proteinExistence type="predicted"/>
<gene>
    <name evidence="2" type="ORF">FRZ67_05255</name>
</gene>
<keyword evidence="1" id="KW-0472">Membrane</keyword>
<evidence type="ECO:0000256" key="1">
    <source>
        <dbReference type="SAM" id="Phobius"/>
    </source>
</evidence>
<dbReference type="Gene3D" id="2.60.40.4060">
    <property type="entry name" value="Reeler domain"/>
    <property type="match status" value="1"/>
</dbReference>
<organism evidence="2 3">
    <name type="scientific">Panacibacter ginsenosidivorans</name>
    <dbReference type="NCBI Taxonomy" id="1813871"/>
    <lineage>
        <taxon>Bacteria</taxon>
        <taxon>Pseudomonadati</taxon>
        <taxon>Bacteroidota</taxon>
        <taxon>Chitinophagia</taxon>
        <taxon>Chitinophagales</taxon>
        <taxon>Chitinophagaceae</taxon>
        <taxon>Panacibacter</taxon>
    </lineage>
</organism>
<dbReference type="EMBL" id="CP042435">
    <property type="protein sequence ID" value="QEC66738.1"/>
    <property type="molecule type" value="Genomic_DNA"/>
</dbReference>
<dbReference type="KEGG" id="pgin:FRZ67_05255"/>
<dbReference type="AlphaFoldDB" id="A0A5B8V8S0"/>
<dbReference type="InterPro" id="IPR013783">
    <property type="entry name" value="Ig-like_fold"/>
</dbReference>
<dbReference type="NCBIfam" id="NF041895">
    <property type="entry name" value="choice_anch_V"/>
    <property type="match status" value="1"/>
</dbReference>
<evidence type="ECO:0000313" key="3">
    <source>
        <dbReference type="Proteomes" id="UP000321533"/>
    </source>
</evidence>
<keyword evidence="3" id="KW-1185">Reference proteome</keyword>
<dbReference type="Gene3D" id="2.60.40.10">
    <property type="entry name" value="Immunoglobulins"/>
    <property type="match status" value="1"/>
</dbReference>
<reference evidence="2 3" key="1">
    <citation type="journal article" date="2016" name="Int. J. Syst. Evol. Microbiol.">
        <title>Panacibacter ginsenosidivorans gen. nov., sp. nov., with ginsenoside converting activity isolated from soil of a ginseng field.</title>
        <authorList>
            <person name="Siddiqi M.Z."/>
            <person name="Muhammad Shafi S."/>
            <person name="Choi K.D."/>
            <person name="Im W.T."/>
        </authorList>
    </citation>
    <scope>NUCLEOTIDE SEQUENCE [LARGE SCALE GENOMIC DNA]</scope>
    <source>
        <strain evidence="2 3">Gsoil1550</strain>
    </source>
</reference>
<sequence length="418" mass="45780">MTRLQNACGHVLKNIIQLSIHFKIYLKRLQIFSPIKYNYMLKFSRTHFAALYRQKKFIIVVCSLCVVALLILQSYKSGPAKNGQAVTGAPFNSSLTCSKCHGGGSYGGSIKTQLLDSTNKAVGKYMPGKKYTFRIMFSKTSTTTTLYGFQTTAATLTNVNINKWNTLPANTHNTLLSSHNYIEQSTALTTSIIRIPWTGPKKGTGSIKFYTAGNLVNNNGGTTGDQPVSAILTVTESAPVAAITLNNLNGNIQNNIANITWSTPNENEVHSYIIEKSTNNTNFQEIGTVMSKGGGDYKFTDPAFNSKAYYRVRITDVNGNTSFSDAVTLASPDKNNYKLGLYNHAGYSYILFSNGGRAQKVQVVYTDIQGRPLSSGITFANEGDNTWDIPRTKIKGIVIVNVITEDGIRTSLKFATTP</sequence>
<protein>
    <submittedName>
        <fullName evidence="2">Uncharacterized protein</fullName>
    </submittedName>
</protein>
<keyword evidence="1" id="KW-0812">Transmembrane</keyword>
<name>A0A5B8V8S0_9BACT</name>
<accession>A0A5B8V8S0</accession>
<evidence type="ECO:0000313" key="2">
    <source>
        <dbReference type="EMBL" id="QEC66738.1"/>
    </source>
</evidence>
<dbReference type="InterPro" id="IPR042307">
    <property type="entry name" value="Reeler_sf"/>
</dbReference>
<keyword evidence="1" id="KW-1133">Transmembrane helix</keyword>